<organism evidence="2 3">
    <name type="scientific">Moelleriella libera RCEF 2490</name>
    <dbReference type="NCBI Taxonomy" id="1081109"/>
    <lineage>
        <taxon>Eukaryota</taxon>
        <taxon>Fungi</taxon>
        <taxon>Dikarya</taxon>
        <taxon>Ascomycota</taxon>
        <taxon>Pezizomycotina</taxon>
        <taxon>Sordariomycetes</taxon>
        <taxon>Hypocreomycetidae</taxon>
        <taxon>Hypocreales</taxon>
        <taxon>Clavicipitaceae</taxon>
        <taxon>Moelleriella</taxon>
    </lineage>
</organism>
<name>A0A167V6E3_9HYPO</name>
<dbReference type="InterPro" id="IPR051678">
    <property type="entry name" value="AGP_Transferase"/>
</dbReference>
<accession>A0A167V6E3</accession>
<gene>
    <name evidence="2" type="ORF">AAL_08439</name>
</gene>
<proteinExistence type="predicted"/>
<sequence length="560" mass="63149">MFWGGLLGGSLIALGYWRQDWLRAVRALVARLIDGEAADADAEARSAEDLLPLIRPGEHCPTTQRQNDANNRSFIESIQPSAVCELVSRCNGGNKTCEVMSQKNGSYNVCFFVRVEELDETQVVRIPIVPALRHIWQKVVSEATTTRYIREKTTIPVPDILTYGTDGNIVPGANTVFMIMKFVRGRPLDTKTYLKATATQRHQLHTDLLDALCQMRQLQFSSGGSLMPVDLCPASGREDVNNNSGTVVVGPFLSTGASQFEIDNGELIPPQTFSSAAEFVQYHLRLLTGMYSRPAGFWSLEAIKKDWFHMHHVLKEAPVHLGLDSSSSPADTDKDLFVLAHPDLRIGNIMIDDDFSILGVLDWEYASTLPVQLNAPPSWLTGLDPAIQSLTGWMQGVPRAHEILGEFRAVVALRRETCPVAKTLWEEWHLEDALQTSPVNLALVQILFHPTSLSEVYTTHLSTAFHGPSGVSDQNILDYFDRRENAVLAKQVEVLADWDRRYTIYCQAKGFLATEEEIKQRDEKIERDWSIIRKMREERRQQEARFEQDMAQLRQDRGDR</sequence>
<comment type="caution">
    <text evidence="2">The sequence shown here is derived from an EMBL/GenBank/DDBJ whole genome shotgun (WGS) entry which is preliminary data.</text>
</comment>
<dbReference type="OrthoDB" id="10003767at2759"/>
<dbReference type="Proteomes" id="UP000078544">
    <property type="component" value="Unassembled WGS sequence"/>
</dbReference>
<protein>
    <submittedName>
        <fullName evidence="2">Phosphotransferase enzyme family protein</fullName>
    </submittedName>
</protein>
<dbReference type="GO" id="GO:0016740">
    <property type="term" value="F:transferase activity"/>
    <property type="evidence" value="ECO:0007669"/>
    <property type="project" value="UniProtKB-KW"/>
</dbReference>
<dbReference type="STRING" id="1081109.A0A167V6E3"/>
<evidence type="ECO:0000313" key="2">
    <source>
        <dbReference type="EMBL" id="KZZ87106.1"/>
    </source>
</evidence>
<evidence type="ECO:0000313" key="3">
    <source>
        <dbReference type="Proteomes" id="UP000078544"/>
    </source>
</evidence>
<dbReference type="EMBL" id="AZGY01000042">
    <property type="protein sequence ID" value="KZZ87106.1"/>
    <property type="molecule type" value="Genomic_DNA"/>
</dbReference>
<dbReference type="PANTHER" id="PTHR21310:SF15">
    <property type="entry name" value="AMINOGLYCOSIDE PHOSPHOTRANSFERASE DOMAIN-CONTAINING PROTEIN"/>
    <property type="match status" value="1"/>
</dbReference>
<evidence type="ECO:0000259" key="1">
    <source>
        <dbReference type="Pfam" id="PF01636"/>
    </source>
</evidence>
<dbReference type="Gene3D" id="3.90.1200.10">
    <property type="match status" value="1"/>
</dbReference>
<keyword evidence="2" id="KW-0808">Transferase</keyword>
<dbReference type="PANTHER" id="PTHR21310">
    <property type="entry name" value="AMINOGLYCOSIDE PHOSPHOTRANSFERASE-RELATED-RELATED"/>
    <property type="match status" value="1"/>
</dbReference>
<dbReference type="InterPro" id="IPR011009">
    <property type="entry name" value="Kinase-like_dom_sf"/>
</dbReference>
<dbReference type="Pfam" id="PF01636">
    <property type="entry name" value="APH"/>
    <property type="match status" value="1"/>
</dbReference>
<dbReference type="SUPFAM" id="SSF56112">
    <property type="entry name" value="Protein kinase-like (PK-like)"/>
    <property type="match status" value="1"/>
</dbReference>
<reference evidence="2 3" key="1">
    <citation type="journal article" date="2016" name="Genome Biol. Evol.">
        <title>Divergent and convergent evolution of fungal pathogenicity.</title>
        <authorList>
            <person name="Shang Y."/>
            <person name="Xiao G."/>
            <person name="Zheng P."/>
            <person name="Cen K."/>
            <person name="Zhan S."/>
            <person name="Wang C."/>
        </authorList>
    </citation>
    <scope>NUCLEOTIDE SEQUENCE [LARGE SCALE GENOMIC DNA]</scope>
    <source>
        <strain evidence="2 3">RCEF 2490</strain>
    </source>
</reference>
<keyword evidence="3" id="KW-1185">Reference proteome</keyword>
<feature type="domain" description="Aminoglycoside phosphotransferase" evidence="1">
    <location>
        <begin position="146"/>
        <end position="367"/>
    </location>
</feature>
<dbReference type="InterPro" id="IPR002575">
    <property type="entry name" value="Aminoglycoside_PTrfase"/>
</dbReference>
<dbReference type="AlphaFoldDB" id="A0A167V6E3"/>